<feature type="region of interest" description="Disordered" evidence="5">
    <location>
        <begin position="337"/>
        <end position="366"/>
    </location>
</feature>
<dbReference type="CDD" id="cd15752">
    <property type="entry name" value="FYVE_SlaC2-a"/>
    <property type="match status" value="1"/>
</dbReference>
<keyword evidence="4" id="KW-0175">Coiled coil</keyword>
<dbReference type="InterPro" id="IPR010911">
    <property type="entry name" value="Rab_BD"/>
</dbReference>
<feature type="region of interest" description="Disordered" evidence="5">
    <location>
        <begin position="587"/>
        <end position="607"/>
    </location>
</feature>
<dbReference type="RefSeq" id="XP_020827801.1">
    <property type="nucleotide sequence ID" value="XM_020972142.1"/>
</dbReference>
<accession>A0A6P5J9K9</accession>
<dbReference type="InterPro" id="IPR006788">
    <property type="entry name" value="Myrip/Melanophilin"/>
</dbReference>
<proteinExistence type="predicted"/>
<keyword evidence="2" id="KW-0863">Zinc-finger</keyword>
<keyword evidence="1" id="KW-0479">Metal-binding</keyword>
<reference evidence="8" key="1">
    <citation type="submission" date="2025-08" db="UniProtKB">
        <authorList>
            <consortium name="RefSeq"/>
        </authorList>
    </citation>
    <scope>IDENTIFICATION</scope>
    <source>
        <tissue evidence="8">Spleen</tissue>
    </source>
</reference>
<dbReference type="PANTHER" id="PTHR14555">
    <property type="entry name" value="MYELIN-ASSOCIATED OLIGODENDROCYTIC BASIC PROTEIN MOBP -RELATED"/>
    <property type="match status" value="1"/>
</dbReference>
<dbReference type="GO" id="GO:0008270">
    <property type="term" value="F:zinc ion binding"/>
    <property type="evidence" value="ECO:0007669"/>
    <property type="project" value="UniProtKB-KW"/>
</dbReference>
<dbReference type="AlphaFoldDB" id="A0A6P5J9K9"/>
<sequence>MGRKLDLSKLTDEEAKHVWEVVQRDFDLRKKEKERLEELKGKIRKESTKKELLSGQAHLNETHCGRCLQPYRFLVSSKRQCLDCHLYTCPKCCSRNQRAQGWVCYACRLARVVKTGSLDWYYEHVRARFKHFGSDKVMRSLYGRMQHEHSNLPALGLHNRSHSLPDMNSEAQLSPIGDSGESEQTSEDEAPDGPRLSISAEKSGCCQFIPLTLKSTPTVWLSLVLSLCSFVQRQPPWMAFRYWRDMGLQPCDQTLSDDPSADDEEAASQTDALITDASLTPEAQDLLEEQGCSSPKVSVLSDSSLERKPSSEGEAMGSDQPQVQYFANMDISDEDLEEDHQRAAHPTHHSKRRSWTSSPESTAPFESQIPDMNWRLLAIECLLAQLQERILVPWEESFGPEPHTEADIEEEALKTKLGELTSKVSDKGGSSEEEEEGQSGLSPGRSSVAGSGPIEAQQAGQTHGGENRLLDLEERVPSTRSPESALSELEDRVALTATEVQHAEREVSDIKSRIAALSAAGLPVKTWEKPRKKSNLQIFPLQTPKSSLGVEDPELSGANKVMARPHVQRRIFNNSLRLQDRVDGPFSRASAYRGSLTQRNPNGKNRRVDHIFAKPVMTHQP</sequence>
<feature type="compositionally biased region" description="Basic residues" evidence="5">
    <location>
        <begin position="343"/>
        <end position="354"/>
    </location>
</feature>
<dbReference type="GO" id="GO:0003779">
    <property type="term" value="F:actin binding"/>
    <property type="evidence" value="ECO:0007669"/>
    <property type="project" value="TreeGrafter"/>
</dbReference>
<dbReference type="GO" id="GO:0030864">
    <property type="term" value="C:cortical actin cytoskeleton"/>
    <property type="evidence" value="ECO:0007669"/>
    <property type="project" value="TreeGrafter"/>
</dbReference>
<name>A0A6P5J9K9_PHACI</name>
<dbReference type="Gene3D" id="3.30.40.10">
    <property type="entry name" value="Zinc/RING finger domain, C3HC4 (zinc finger)"/>
    <property type="match status" value="1"/>
</dbReference>
<feature type="domain" description="RabBD" evidence="6">
    <location>
        <begin position="4"/>
        <end position="124"/>
    </location>
</feature>
<dbReference type="Proteomes" id="UP000515140">
    <property type="component" value="Unplaced"/>
</dbReference>
<dbReference type="InterPro" id="IPR037442">
    <property type="entry name" value="Melanophilin_FYVE-rel_dom"/>
</dbReference>
<feature type="region of interest" description="Disordered" evidence="5">
    <location>
        <begin position="288"/>
        <end position="323"/>
    </location>
</feature>
<dbReference type="InterPro" id="IPR011011">
    <property type="entry name" value="Znf_FYVE_PHD"/>
</dbReference>
<dbReference type="InterPro" id="IPR051745">
    <property type="entry name" value="Intracell_Transport_Effector"/>
</dbReference>
<dbReference type="SUPFAM" id="SSF57903">
    <property type="entry name" value="FYVE/PHD zinc finger"/>
    <property type="match status" value="1"/>
</dbReference>
<feature type="coiled-coil region" evidence="4">
    <location>
        <begin position="486"/>
        <end position="520"/>
    </location>
</feature>
<dbReference type="KEGG" id="pcw:110198054"/>
<organism evidence="7 8">
    <name type="scientific">Phascolarctos cinereus</name>
    <name type="common">Koala</name>
    <dbReference type="NCBI Taxonomy" id="38626"/>
    <lineage>
        <taxon>Eukaryota</taxon>
        <taxon>Metazoa</taxon>
        <taxon>Chordata</taxon>
        <taxon>Craniata</taxon>
        <taxon>Vertebrata</taxon>
        <taxon>Euteleostomi</taxon>
        <taxon>Mammalia</taxon>
        <taxon>Metatheria</taxon>
        <taxon>Diprotodontia</taxon>
        <taxon>Phascolarctidae</taxon>
        <taxon>Phascolarctos</taxon>
    </lineage>
</organism>
<feature type="region of interest" description="Disordered" evidence="5">
    <location>
        <begin position="414"/>
        <end position="468"/>
    </location>
</feature>
<evidence type="ECO:0000256" key="4">
    <source>
        <dbReference type="SAM" id="Coils"/>
    </source>
</evidence>
<feature type="coiled-coil region" evidence="4">
    <location>
        <begin position="29"/>
        <end position="56"/>
    </location>
</feature>
<feature type="region of interest" description="Disordered" evidence="5">
    <location>
        <begin position="167"/>
        <end position="196"/>
    </location>
</feature>
<dbReference type="Pfam" id="PF02318">
    <property type="entry name" value="FYVE_2"/>
    <property type="match status" value="1"/>
</dbReference>
<dbReference type="FunCoup" id="A0A6P5J9K9">
    <property type="interactions" value="19"/>
</dbReference>
<feature type="compositionally biased region" description="Low complexity" evidence="5">
    <location>
        <begin position="293"/>
        <end position="303"/>
    </location>
</feature>
<keyword evidence="3" id="KW-0862">Zinc</keyword>
<dbReference type="GeneID" id="110198054"/>
<dbReference type="Pfam" id="PF04698">
    <property type="entry name" value="Rab_eff_C"/>
    <property type="match status" value="1"/>
</dbReference>
<protein>
    <submittedName>
        <fullName evidence="8">Melanophilin</fullName>
    </submittedName>
</protein>
<dbReference type="FunFam" id="3.30.40.10:FF:000018">
    <property type="entry name" value="Synaptotagmin-like 5, isoform CRA_a"/>
    <property type="match status" value="1"/>
</dbReference>
<dbReference type="InterPro" id="IPR041282">
    <property type="entry name" value="FYVE_2"/>
</dbReference>
<evidence type="ECO:0000313" key="7">
    <source>
        <dbReference type="Proteomes" id="UP000515140"/>
    </source>
</evidence>
<dbReference type="InterPro" id="IPR013083">
    <property type="entry name" value="Znf_RING/FYVE/PHD"/>
</dbReference>
<evidence type="ECO:0000313" key="8">
    <source>
        <dbReference type="RefSeq" id="XP_020827801.1"/>
    </source>
</evidence>
<evidence type="ECO:0000256" key="5">
    <source>
        <dbReference type="SAM" id="MobiDB-lite"/>
    </source>
</evidence>
<evidence type="ECO:0000256" key="2">
    <source>
        <dbReference type="ARBA" id="ARBA00022771"/>
    </source>
</evidence>
<feature type="compositionally biased region" description="Acidic residues" evidence="5">
    <location>
        <begin position="180"/>
        <end position="191"/>
    </location>
</feature>
<dbReference type="PROSITE" id="PS50916">
    <property type="entry name" value="RABBD"/>
    <property type="match status" value="1"/>
</dbReference>
<gene>
    <name evidence="8" type="primary">MLPH</name>
</gene>
<dbReference type="CTD" id="79083"/>
<dbReference type="GO" id="GO:0031267">
    <property type="term" value="F:small GTPase binding"/>
    <property type="evidence" value="ECO:0007669"/>
    <property type="project" value="InterPro"/>
</dbReference>
<feature type="compositionally biased region" description="Polar residues" evidence="5">
    <location>
        <begin position="355"/>
        <end position="365"/>
    </location>
</feature>
<dbReference type="GO" id="GO:0017022">
    <property type="term" value="F:myosin binding"/>
    <property type="evidence" value="ECO:0007669"/>
    <property type="project" value="TreeGrafter"/>
</dbReference>
<keyword evidence="7" id="KW-1185">Reference proteome</keyword>
<dbReference type="InParanoid" id="A0A6P5J9K9"/>
<dbReference type="GO" id="GO:0006886">
    <property type="term" value="P:intracellular protein transport"/>
    <property type="evidence" value="ECO:0007669"/>
    <property type="project" value="InterPro"/>
</dbReference>
<evidence type="ECO:0000256" key="1">
    <source>
        <dbReference type="ARBA" id="ARBA00022723"/>
    </source>
</evidence>
<dbReference type="PANTHER" id="PTHR14555:SF1">
    <property type="entry name" value="MELANOPHILIN"/>
    <property type="match status" value="1"/>
</dbReference>
<evidence type="ECO:0000256" key="3">
    <source>
        <dbReference type="ARBA" id="ARBA00022833"/>
    </source>
</evidence>
<evidence type="ECO:0000259" key="6">
    <source>
        <dbReference type="PROSITE" id="PS50916"/>
    </source>
</evidence>